<dbReference type="PANTHER" id="PTHR21485">
    <property type="entry name" value="HAD SUPERFAMILY MEMBERS CMAS AND KDSC"/>
    <property type="match status" value="1"/>
</dbReference>
<dbReference type="SUPFAM" id="SSF53448">
    <property type="entry name" value="Nucleotide-diphospho-sugar transferases"/>
    <property type="match status" value="1"/>
</dbReference>
<gene>
    <name evidence="1" type="ORF">A9Q84_09600</name>
</gene>
<dbReference type="Gene3D" id="3.90.550.10">
    <property type="entry name" value="Spore Coat Polysaccharide Biosynthesis Protein SpsA, Chain A"/>
    <property type="match status" value="1"/>
</dbReference>
<organism evidence="1 2">
    <name type="scientific">Halobacteriovorax marinus</name>
    <dbReference type="NCBI Taxonomy" id="97084"/>
    <lineage>
        <taxon>Bacteria</taxon>
        <taxon>Pseudomonadati</taxon>
        <taxon>Bdellovibrionota</taxon>
        <taxon>Bacteriovoracia</taxon>
        <taxon>Bacteriovoracales</taxon>
        <taxon>Halobacteriovoraceae</taxon>
        <taxon>Halobacteriovorax</taxon>
    </lineage>
</organism>
<sequence>MEKYLVQIPVKKISERLSEKNTREFVDTTLLDIAIKKALEIFPAKVVYLNTDCKKAQAIASKYGICIYERNIDLCNNNVTLDTFTYDFLEQHPCENVILINTISPLLEVETLQSMIEHFESKDELSSLISGNKFLLHGFMESQAINFKNTGSIPTTQNLKDIEFCNWGYGIWNSEVFRSNFKLDQRSVLCDGFEIFDCPSLNSIKISTEKDFKEAEEIYRFLSSRA</sequence>
<name>A0A1Y5FAT4_9BACT</name>
<evidence type="ECO:0000313" key="1">
    <source>
        <dbReference type="EMBL" id="OUR96591.1"/>
    </source>
</evidence>
<dbReference type="InterPro" id="IPR029044">
    <property type="entry name" value="Nucleotide-diphossugar_trans"/>
</dbReference>
<evidence type="ECO:0008006" key="3">
    <source>
        <dbReference type="Google" id="ProtNLM"/>
    </source>
</evidence>
<reference evidence="2" key="1">
    <citation type="journal article" date="2017" name="Proc. Natl. Acad. Sci. U.S.A.">
        <title>Simulation of Deepwater Horizon oil plume reveals substrate specialization within a complex community of hydrocarbon-degraders.</title>
        <authorList>
            <person name="Hu P."/>
            <person name="Dubinsky E.A."/>
            <person name="Probst A.J."/>
            <person name="Wang J."/>
            <person name="Sieber C.M.K."/>
            <person name="Tom L.M."/>
            <person name="Gardinali P."/>
            <person name="Banfield J.F."/>
            <person name="Atlas R.M."/>
            <person name="Andersen G.L."/>
        </authorList>
    </citation>
    <scope>NUCLEOTIDE SEQUENCE [LARGE SCALE GENOMIC DNA]</scope>
</reference>
<comment type="caution">
    <text evidence="1">The sequence shown here is derived from an EMBL/GenBank/DDBJ whole genome shotgun (WGS) entry which is preliminary data.</text>
</comment>
<dbReference type="PANTHER" id="PTHR21485:SF6">
    <property type="entry name" value="N-ACYLNEURAMINATE CYTIDYLYLTRANSFERASE-RELATED"/>
    <property type="match status" value="1"/>
</dbReference>
<evidence type="ECO:0000313" key="2">
    <source>
        <dbReference type="Proteomes" id="UP000196531"/>
    </source>
</evidence>
<proteinExistence type="predicted"/>
<protein>
    <recommendedName>
        <fullName evidence="3">Cytidylyltransferase</fullName>
    </recommendedName>
</protein>
<dbReference type="GO" id="GO:0008781">
    <property type="term" value="F:N-acylneuraminate cytidylyltransferase activity"/>
    <property type="evidence" value="ECO:0007669"/>
    <property type="project" value="TreeGrafter"/>
</dbReference>
<dbReference type="Proteomes" id="UP000196531">
    <property type="component" value="Unassembled WGS sequence"/>
</dbReference>
<dbReference type="EMBL" id="MAAO01000006">
    <property type="protein sequence ID" value="OUR96591.1"/>
    <property type="molecule type" value="Genomic_DNA"/>
</dbReference>
<accession>A0A1Y5FAT4</accession>
<dbReference type="AlphaFoldDB" id="A0A1Y5FAT4"/>
<dbReference type="Pfam" id="PF02348">
    <property type="entry name" value="CTP_transf_3"/>
    <property type="match status" value="1"/>
</dbReference>
<dbReference type="InterPro" id="IPR050793">
    <property type="entry name" value="CMP-NeuNAc_synthase"/>
</dbReference>
<dbReference type="InterPro" id="IPR003329">
    <property type="entry name" value="Cytidylyl_trans"/>
</dbReference>